<dbReference type="Proteomes" id="UP000580891">
    <property type="component" value="Unassembled WGS sequence"/>
</dbReference>
<dbReference type="AlphaFoldDB" id="A0A7W0BUV1"/>
<proteinExistence type="predicted"/>
<name>A0A7W0BUV1_9BACL</name>
<evidence type="ECO:0000313" key="2">
    <source>
        <dbReference type="Proteomes" id="UP000580891"/>
    </source>
</evidence>
<protein>
    <recommendedName>
        <fullName evidence="3">YwmB</fullName>
    </recommendedName>
</protein>
<dbReference type="RefSeq" id="WP_181537063.1">
    <property type="nucleotide sequence ID" value="NZ_JACDUU010000003.1"/>
</dbReference>
<dbReference type="Gene3D" id="3.30.360.40">
    <property type="entry name" value="YwmB-like"/>
    <property type="match status" value="1"/>
</dbReference>
<gene>
    <name evidence="1" type="ORF">HNQ85_001478</name>
</gene>
<evidence type="ECO:0008006" key="3">
    <source>
        <dbReference type="Google" id="ProtNLM"/>
    </source>
</evidence>
<evidence type="ECO:0000313" key="1">
    <source>
        <dbReference type="EMBL" id="MBA2871208.1"/>
    </source>
</evidence>
<dbReference type="Pfam" id="PF08680">
    <property type="entry name" value="DUF1779"/>
    <property type="match status" value="1"/>
</dbReference>
<reference evidence="1 2" key="1">
    <citation type="submission" date="2020-07" db="EMBL/GenBank/DDBJ databases">
        <title>Genomic Encyclopedia of Type Strains, Phase IV (KMG-IV): sequencing the most valuable type-strain genomes for metagenomic binning, comparative biology and taxonomic classification.</title>
        <authorList>
            <person name="Goeker M."/>
        </authorList>
    </citation>
    <scope>NUCLEOTIDE SEQUENCE [LARGE SCALE GENOMIC DNA]</scope>
    <source>
        <strain evidence="1 2">DSM 25220</strain>
    </source>
</reference>
<dbReference type="EMBL" id="JACDUU010000003">
    <property type="protein sequence ID" value="MBA2871208.1"/>
    <property type="molecule type" value="Genomic_DNA"/>
</dbReference>
<sequence>MRKIKMIIIVFMLSVITVMYQYSLGEAKGKEPFTEIKEMARVLQKNGAKIEEWVIYTREYSQTVKDHSTFLQKANELKEKHRQFQWAVKKDNDIWKATGLYEHSSVKEKIQLVMTVTNNKPQTYISYEMKGFGWSEANSQAVLEETRKNLSKIFVKEPTLFSCVKGQFSDKMKGVLFNRANHLLAEFQAKPVEALQEETFVSVSAYTEQWENALPSKNQLMNIQLALRTTGLGEKTTIVVGTPIITIEY</sequence>
<comment type="caution">
    <text evidence="1">The sequence shown here is derived from an EMBL/GenBank/DDBJ whole genome shotgun (WGS) entry which is preliminary data.</text>
</comment>
<dbReference type="Gene3D" id="3.30.2030.10">
    <property type="entry name" value="YwmB-like"/>
    <property type="match status" value="1"/>
</dbReference>
<keyword evidence="2" id="KW-1185">Reference proteome</keyword>
<accession>A0A7W0BUV1</accession>
<organism evidence="1 2">
    <name type="scientific">[Anoxybacillus] calidus</name>
    <dbReference type="NCBI Taxonomy" id="575178"/>
    <lineage>
        <taxon>Bacteria</taxon>
        <taxon>Bacillati</taxon>
        <taxon>Bacillota</taxon>
        <taxon>Bacilli</taxon>
        <taxon>Bacillales</taxon>
        <taxon>Anoxybacillaceae</taxon>
        <taxon>Paranoxybacillus</taxon>
    </lineage>
</organism>
<dbReference type="InterPro" id="IPR036209">
    <property type="entry name" value="YwmB-like_sf"/>
</dbReference>
<dbReference type="InterPro" id="IPR014794">
    <property type="entry name" value="DUF1779"/>
</dbReference>
<dbReference type="SUPFAM" id="SSF143842">
    <property type="entry name" value="YwmB-like"/>
    <property type="match status" value="1"/>
</dbReference>